<comment type="similarity">
    <text evidence="1 2">Belongs to the fructosamine kinase family.</text>
</comment>
<protein>
    <submittedName>
        <fullName evidence="3">Fructosamine-3-kinase</fullName>
    </submittedName>
</protein>
<reference evidence="3" key="1">
    <citation type="journal article" date="2015" name="Genome Announc.">
        <title>Draft Genome Sequence of Bacteroidales Strain TBC1, a Novel Isolate from a Methanogenic Wastewater Treatment System.</title>
        <authorList>
            <person name="Tourlousse D.M."/>
            <person name="Matsuura N."/>
            <person name="Sun L."/>
            <person name="Toyonaga M."/>
            <person name="Kuroda K."/>
            <person name="Ohashi A."/>
            <person name="Cruz R."/>
            <person name="Yamaguchi T."/>
            <person name="Sekiguchi Y."/>
        </authorList>
    </citation>
    <scope>NUCLEOTIDE SEQUENCE [LARGE SCALE GENOMIC DNA]</scope>
    <source>
        <strain evidence="3">TBC1</strain>
    </source>
</reference>
<dbReference type="SUPFAM" id="SSF56112">
    <property type="entry name" value="Protein kinase-like (PK-like)"/>
    <property type="match status" value="1"/>
</dbReference>
<sequence length="293" mass="32985">MIPPAIREAVENWLGKVHPGHRKITSVSPVSGGSINRAFSIRTTSAVYFIKFNDAARYPGMFEAESKGLEIIRNTACIKVPEVFLCTQAGKFSFLLMEDEAGGGNQPDFWEDFGRRLACLHRVNAGYFGLDHDNYIGSLIQQNTPCDQWAGFLAEQRLQPMVTMARRSGLLNGQDCNSFDKLFLKLKDLIPAEPPSLLHGDLWNGNFIWSKDGHVCLIDPAVYHGHREIDIAMTRLFGGFDSRFYAAYNESFPLAYGWEERISLNQLYPLLVHVNLFGGGYVSGVRQVLRQYL</sequence>
<gene>
    <name evidence="3" type="ORF">TBC1_112336</name>
</gene>
<dbReference type="RefSeq" id="WP_062042508.1">
    <property type="nucleotide sequence ID" value="NZ_DF968182.1"/>
</dbReference>
<dbReference type="PIRSF" id="PIRSF006221">
    <property type="entry name" value="Ketosamine-3-kinase"/>
    <property type="match status" value="1"/>
</dbReference>
<proteinExistence type="inferred from homology"/>
<keyword evidence="2 3" id="KW-0418">Kinase</keyword>
<dbReference type="PANTHER" id="PTHR12149:SF8">
    <property type="entry name" value="PROTEIN-RIBULOSAMINE 3-KINASE"/>
    <property type="match status" value="1"/>
</dbReference>
<dbReference type="AlphaFoldDB" id="A0A0S7BTJ0"/>
<dbReference type="Proteomes" id="UP000053091">
    <property type="component" value="Unassembled WGS sequence"/>
</dbReference>
<dbReference type="InterPro" id="IPR011009">
    <property type="entry name" value="Kinase-like_dom_sf"/>
</dbReference>
<keyword evidence="2" id="KW-0808">Transferase</keyword>
<evidence type="ECO:0000256" key="1">
    <source>
        <dbReference type="ARBA" id="ARBA00009460"/>
    </source>
</evidence>
<organism evidence="3">
    <name type="scientific">Lentimicrobium saccharophilum</name>
    <dbReference type="NCBI Taxonomy" id="1678841"/>
    <lineage>
        <taxon>Bacteria</taxon>
        <taxon>Pseudomonadati</taxon>
        <taxon>Bacteroidota</taxon>
        <taxon>Bacteroidia</taxon>
        <taxon>Bacteroidales</taxon>
        <taxon>Lentimicrobiaceae</taxon>
        <taxon>Lentimicrobium</taxon>
    </lineage>
</organism>
<dbReference type="Gene3D" id="1.20.1270.240">
    <property type="match status" value="1"/>
</dbReference>
<dbReference type="EMBL" id="DF968182">
    <property type="protein sequence ID" value="GAP44172.1"/>
    <property type="molecule type" value="Genomic_DNA"/>
</dbReference>
<keyword evidence="4" id="KW-1185">Reference proteome</keyword>
<dbReference type="STRING" id="1678841.TBC1_112336"/>
<dbReference type="Gene3D" id="3.30.200.20">
    <property type="entry name" value="Phosphorylase Kinase, domain 1"/>
    <property type="match status" value="1"/>
</dbReference>
<dbReference type="InterPro" id="IPR016477">
    <property type="entry name" value="Fructo-/Ketosamine-3-kinase"/>
</dbReference>
<dbReference type="Gene3D" id="1.10.510.10">
    <property type="entry name" value="Transferase(Phosphotransferase) domain 1"/>
    <property type="match status" value="1"/>
</dbReference>
<evidence type="ECO:0000313" key="3">
    <source>
        <dbReference type="EMBL" id="GAP44172.1"/>
    </source>
</evidence>
<evidence type="ECO:0000313" key="4">
    <source>
        <dbReference type="Proteomes" id="UP000053091"/>
    </source>
</evidence>
<accession>A0A0S7BTJ0</accession>
<dbReference type="GO" id="GO:0016301">
    <property type="term" value="F:kinase activity"/>
    <property type="evidence" value="ECO:0007669"/>
    <property type="project" value="UniProtKB-UniRule"/>
</dbReference>
<dbReference type="PATRIC" id="fig|1678841.3.peg.2611"/>
<evidence type="ECO:0000256" key="2">
    <source>
        <dbReference type="PIRNR" id="PIRNR006221"/>
    </source>
</evidence>
<name>A0A0S7BTJ0_9BACT</name>
<dbReference type="PANTHER" id="PTHR12149">
    <property type="entry name" value="FRUCTOSAMINE 3 KINASE-RELATED PROTEIN"/>
    <property type="match status" value="1"/>
</dbReference>
<dbReference type="OrthoDB" id="5291879at2"/>
<dbReference type="Pfam" id="PF03881">
    <property type="entry name" value="Fructosamin_kin"/>
    <property type="match status" value="1"/>
</dbReference>